<name>A0ABN1ZSV6_9ACTN</name>
<keyword evidence="2" id="KW-0238">DNA-binding</keyword>
<dbReference type="Proteomes" id="UP001501470">
    <property type="component" value="Unassembled WGS sequence"/>
</dbReference>
<dbReference type="InterPro" id="IPR013430">
    <property type="entry name" value="Toxin_antidote_HigA"/>
</dbReference>
<feature type="domain" description="HTH cro/C1-type" evidence="4">
    <location>
        <begin position="48"/>
        <end position="102"/>
    </location>
</feature>
<dbReference type="Pfam" id="PF01381">
    <property type="entry name" value="HTH_3"/>
    <property type="match status" value="1"/>
</dbReference>
<accession>A0ABN1ZSV6</accession>
<proteinExistence type="inferred from homology"/>
<dbReference type="Gene3D" id="1.10.260.40">
    <property type="entry name" value="lambda repressor-like DNA-binding domains"/>
    <property type="match status" value="1"/>
</dbReference>
<dbReference type="SMART" id="SM00530">
    <property type="entry name" value="HTH_XRE"/>
    <property type="match status" value="1"/>
</dbReference>
<dbReference type="InterPro" id="IPR010359">
    <property type="entry name" value="IrrE_HExxH"/>
</dbReference>
<evidence type="ECO:0000256" key="3">
    <source>
        <dbReference type="SAM" id="MobiDB-lite"/>
    </source>
</evidence>
<dbReference type="SUPFAM" id="SSF47413">
    <property type="entry name" value="lambda repressor-like DNA-binding domains"/>
    <property type="match status" value="1"/>
</dbReference>
<dbReference type="PROSITE" id="PS50943">
    <property type="entry name" value="HTH_CROC1"/>
    <property type="match status" value="1"/>
</dbReference>
<evidence type="ECO:0000256" key="2">
    <source>
        <dbReference type="ARBA" id="ARBA00023125"/>
    </source>
</evidence>
<reference evidence="5 6" key="1">
    <citation type="journal article" date="2019" name="Int. J. Syst. Evol. Microbiol.">
        <title>The Global Catalogue of Microorganisms (GCM) 10K type strain sequencing project: providing services to taxonomists for standard genome sequencing and annotation.</title>
        <authorList>
            <consortium name="The Broad Institute Genomics Platform"/>
            <consortium name="The Broad Institute Genome Sequencing Center for Infectious Disease"/>
            <person name="Wu L."/>
            <person name="Ma J."/>
        </authorList>
    </citation>
    <scope>NUCLEOTIDE SEQUENCE [LARGE SCALE GENOMIC DNA]</scope>
    <source>
        <strain evidence="5 6">JCM 15933</strain>
    </source>
</reference>
<dbReference type="InterPro" id="IPR010982">
    <property type="entry name" value="Lambda_DNA-bd_dom_sf"/>
</dbReference>
<dbReference type="InterPro" id="IPR001387">
    <property type="entry name" value="Cro/C1-type_HTH"/>
</dbReference>
<evidence type="ECO:0000313" key="6">
    <source>
        <dbReference type="Proteomes" id="UP001501470"/>
    </source>
</evidence>
<dbReference type="RefSeq" id="WP_344501131.1">
    <property type="nucleotide sequence ID" value="NZ_BAAAQD010000002.1"/>
</dbReference>
<dbReference type="CDD" id="cd00093">
    <property type="entry name" value="HTH_XRE"/>
    <property type="match status" value="1"/>
</dbReference>
<evidence type="ECO:0000313" key="5">
    <source>
        <dbReference type="EMBL" id="GAA1503675.1"/>
    </source>
</evidence>
<feature type="region of interest" description="Disordered" evidence="3">
    <location>
        <begin position="1"/>
        <end position="28"/>
    </location>
</feature>
<comment type="similarity">
    <text evidence="1">Belongs to the short-chain fatty acyl-CoA assimilation regulator (ScfR) family.</text>
</comment>
<dbReference type="PANTHER" id="PTHR36924">
    <property type="entry name" value="ANTITOXIN HIGA-1"/>
    <property type="match status" value="1"/>
</dbReference>
<organism evidence="5 6">
    <name type="scientific">Dactylosporangium maewongense</name>
    <dbReference type="NCBI Taxonomy" id="634393"/>
    <lineage>
        <taxon>Bacteria</taxon>
        <taxon>Bacillati</taxon>
        <taxon>Actinomycetota</taxon>
        <taxon>Actinomycetes</taxon>
        <taxon>Micromonosporales</taxon>
        <taxon>Micromonosporaceae</taxon>
        <taxon>Dactylosporangium</taxon>
    </lineage>
</organism>
<protein>
    <submittedName>
        <fullName evidence="5">HigA family addiction module antitoxin</fullName>
    </submittedName>
</protein>
<dbReference type="PANTHER" id="PTHR36924:SF1">
    <property type="entry name" value="ANTITOXIN HIGA-1"/>
    <property type="match status" value="1"/>
</dbReference>
<comment type="caution">
    <text evidence="5">The sequence shown here is derived from an EMBL/GenBank/DDBJ whole genome shotgun (WGS) entry which is preliminary data.</text>
</comment>
<dbReference type="Pfam" id="PF06114">
    <property type="entry name" value="Peptidase_M78"/>
    <property type="match status" value="1"/>
</dbReference>
<evidence type="ECO:0000256" key="1">
    <source>
        <dbReference type="ARBA" id="ARBA00007227"/>
    </source>
</evidence>
<sequence>MVDDHRRPAPSPRDAQTPEDYSVRSDAGSAVVQSEFAPDWLRPPGEILQAELDALGLTQAELATRMNVSAKHVNQLIKGTASLTFDMALRLERTLGISAAFWNRLEANHQDQRARQRNREEWAREHLGWLRRFPLPALIERGVLHEDDEVSMLERLLAFFQVADPDAYERTWAEPVAAGFRRTQHTNVDPYATAAWLRLGERAADQTPRQPYDSTAFAELLPTLRRLTLLPDRQAFNELRRECASVGVAVEFEPDLPGIKTCGAARWISSTKALILLSGRYQFHDIFWFAFYHEAAHLILHPKRRVVVDLNLSDDDDGQETAANTYAAATLIPEEYAQQLTIKTTASQAAMIARTIGVAPGIVAGRLSHLQNNWTRYSRLRRKLQPLT</sequence>
<keyword evidence="6" id="KW-1185">Reference proteome</keyword>
<dbReference type="EMBL" id="BAAAQD010000002">
    <property type="protein sequence ID" value="GAA1503675.1"/>
    <property type="molecule type" value="Genomic_DNA"/>
</dbReference>
<dbReference type="NCBIfam" id="TIGR02607">
    <property type="entry name" value="antidote_HigA"/>
    <property type="match status" value="1"/>
</dbReference>
<gene>
    <name evidence="5" type="ORF">GCM10009827_015990</name>
</gene>
<evidence type="ECO:0000259" key="4">
    <source>
        <dbReference type="PROSITE" id="PS50943"/>
    </source>
</evidence>